<protein>
    <submittedName>
        <fullName evidence="8">Putative Zn-dependent peptidase</fullName>
    </submittedName>
</protein>
<keyword evidence="3" id="KW-0378">Hydrolase</keyword>
<organism evidence="8 9">
    <name type="scientific">Actinoplanes teichomyceticus</name>
    <dbReference type="NCBI Taxonomy" id="1867"/>
    <lineage>
        <taxon>Bacteria</taxon>
        <taxon>Bacillati</taxon>
        <taxon>Actinomycetota</taxon>
        <taxon>Actinomycetes</taxon>
        <taxon>Micromonosporales</taxon>
        <taxon>Micromonosporaceae</taxon>
        <taxon>Actinoplanes</taxon>
    </lineage>
</organism>
<evidence type="ECO:0000256" key="1">
    <source>
        <dbReference type="ARBA" id="ARBA00007261"/>
    </source>
</evidence>
<evidence type="ECO:0000256" key="4">
    <source>
        <dbReference type="ARBA" id="ARBA00022833"/>
    </source>
</evidence>
<keyword evidence="4" id="KW-0862">Zinc</keyword>
<evidence type="ECO:0000256" key="5">
    <source>
        <dbReference type="ARBA" id="ARBA00023049"/>
    </source>
</evidence>
<dbReference type="GO" id="GO:0008237">
    <property type="term" value="F:metallopeptidase activity"/>
    <property type="evidence" value="ECO:0007669"/>
    <property type="project" value="UniProtKB-KW"/>
</dbReference>
<dbReference type="RefSeq" id="WP_122981175.1">
    <property type="nucleotide sequence ID" value="NZ_BOMX01000014.1"/>
</dbReference>
<dbReference type="InterPro" id="IPR011765">
    <property type="entry name" value="Pept_M16_N"/>
</dbReference>
<evidence type="ECO:0000256" key="3">
    <source>
        <dbReference type="ARBA" id="ARBA00022801"/>
    </source>
</evidence>
<keyword evidence="9" id="KW-1185">Reference proteome</keyword>
<dbReference type="Pfam" id="PF05193">
    <property type="entry name" value="Peptidase_M16_C"/>
    <property type="match status" value="1"/>
</dbReference>
<dbReference type="Proteomes" id="UP000320239">
    <property type="component" value="Unassembled WGS sequence"/>
</dbReference>
<comment type="caution">
    <text evidence="8">The sequence shown here is derived from an EMBL/GenBank/DDBJ whole genome shotgun (WGS) entry which is preliminary data.</text>
</comment>
<dbReference type="GO" id="GO:0006508">
    <property type="term" value="P:proteolysis"/>
    <property type="evidence" value="ECO:0007669"/>
    <property type="project" value="UniProtKB-KW"/>
</dbReference>
<gene>
    <name evidence="8" type="ORF">FHX34_101666</name>
</gene>
<evidence type="ECO:0000259" key="6">
    <source>
        <dbReference type="Pfam" id="PF00675"/>
    </source>
</evidence>
<evidence type="ECO:0000313" key="8">
    <source>
        <dbReference type="EMBL" id="TWG25694.1"/>
    </source>
</evidence>
<accession>A0A561WP96</accession>
<dbReference type="InterPro" id="IPR050626">
    <property type="entry name" value="Peptidase_M16"/>
</dbReference>
<dbReference type="Gene3D" id="3.30.830.10">
    <property type="entry name" value="Metalloenzyme, LuxS/M16 peptidase-like"/>
    <property type="match status" value="2"/>
</dbReference>
<sequence length="435" mass="47538">MASRIQIPATKYPVERFTLANGLRVVLSPDRSAPVVGVAVVYDVGIRSEPEGRTGFAHLFEHLMFQGSANLEKLAHFRHVQGAGGSFNGSTHLDYTDYFEVLPSGALERALFLEADRMRGPRLTEENLRNQVDVVKEEIRVNVLNRPYGGFPWLRLPPVMFRTFPNAHDGYGSFADLESATVEDAQGFFDRYYACGNAVLSVAGDFDVAEATALIERHFGDVPARPAPVLPDFAEPDLDGERRESYTDRIAPLPAVAAGYRVPDPIAAFDAYLPFAVLAEVLTDGDAARLVERLVQRDRSVTNIGGYLGFMGDEYQVRNPTALLLQAHMPPGGDAGKVLRTVDEELDRLVADGLKPGELERTQARMGARLLQGTDEVLGRALPMAVLELQRGRPQLLNELPKLISEVTAEQIVAAAATLRPERRAAVEVIPGAAA</sequence>
<feature type="domain" description="Peptidase M16 C-terminal" evidence="7">
    <location>
        <begin position="180"/>
        <end position="365"/>
    </location>
</feature>
<feature type="domain" description="Peptidase M16 N-terminal" evidence="6">
    <location>
        <begin position="24"/>
        <end position="141"/>
    </location>
</feature>
<name>A0A561WP96_ACTTI</name>
<dbReference type="PANTHER" id="PTHR43690">
    <property type="entry name" value="NARDILYSIN"/>
    <property type="match status" value="1"/>
</dbReference>
<comment type="similarity">
    <text evidence="1">Belongs to the peptidase M16 family.</text>
</comment>
<dbReference type="SUPFAM" id="SSF63411">
    <property type="entry name" value="LuxS/MPP-like metallohydrolase"/>
    <property type="match status" value="2"/>
</dbReference>
<proteinExistence type="inferred from homology"/>
<evidence type="ECO:0000313" key="9">
    <source>
        <dbReference type="Proteomes" id="UP000320239"/>
    </source>
</evidence>
<dbReference type="OrthoDB" id="9811314at2"/>
<dbReference type="GO" id="GO:0046872">
    <property type="term" value="F:metal ion binding"/>
    <property type="evidence" value="ECO:0007669"/>
    <property type="project" value="InterPro"/>
</dbReference>
<dbReference type="InterPro" id="IPR011249">
    <property type="entry name" value="Metalloenz_LuxS/M16"/>
</dbReference>
<reference evidence="8 9" key="1">
    <citation type="submission" date="2019-06" db="EMBL/GenBank/DDBJ databases">
        <title>Sequencing the genomes of 1000 actinobacteria strains.</title>
        <authorList>
            <person name="Klenk H.-P."/>
        </authorList>
    </citation>
    <scope>NUCLEOTIDE SEQUENCE [LARGE SCALE GENOMIC DNA]</scope>
    <source>
        <strain evidence="8 9">DSM 43866</strain>
    </source>
</reference>
<dbReference type="InterPro" id="IPR007863">
    <property type="entry name" value="Peptidase_M16_C"/>
</dbReference>
<evidence type="ECO:0000256" key="2">
    <source>
        <dbReference type="ARBA" id="ARBA00022670"/>
    </source>
</evidence>
<dbReference type="AlphaFoldDB" id="A0A561WP96"/>
<evidence type="ECO:0000259" key="7">
    <source>
        <dbReference type="Pfam" id="PF05193"/>
    </source>
</evidence>
<dbReference type="Pfam" id="PF00675">
    <property type="entry name" value="Peptidase_M16"/>
    <property type="match status" value="1"/>
</dbReference>
<dbReference type="EMBL" id="VIWY01000001">
    <property type="protein sequence ID" value="TWG25694.1"/>
    <property type="molecule type" value="Genomic_DNA"/>
</dbReference>
<keyword evidence="2" id="KW-0645">Protease</keyword>
<keyword evidence="5" id="KW-0482">Metalloprotease</keyword>
<dbReference type="PANTHER" id="PTHR43690:SF17">
    <property type="entry name" value="PROTEIN YHJJ"/>
    <property type="match status" value="1"/>
</dbReference>